<keyword evidence="2" id="KW-1185">Reference proteome</keyword>
<organism evidence="1 2">
    <name type="scientific">Phanerochaete sordida</name>
    <dbReference type="NCBI Taxonomy" id="48140"/>
    <lineage>
        <taxon>Eukaryota</taxon>
        <taxon>Fungi</taxon>
        <taxon>Dikarya</taxon>
        <taxon>Basidiomycota</taxon>
        <taxon>Agaricomycotina</taxon>
        <taxon>Agaricomycetes</taxon>
        <taxon>Polyporales</taxon>
        <taxon>Phanerochaetaceae</taxon>
        <taxon>Phanerochaete</taxon>
    </lineage>
</organism>
<evidence type="ECO:0000313" key="2">
    <source>
        <dbReference type="Proteomes" id="UP000703269"/>
    </source>
</evidence>
<dbReference type="OrthoDB" id="2921803at2759"/>
<name>A0A9P3GKI9_9APHY</name>
<gene>
    <name evidence="1" type="ORF">PsYK624_137990</name>
</gene>
<dbReference type="EMBL" id="BPQB01000073">
    <property type="protein sequence ID" value="GJE97578.1"/>
    <property type="molecule type" value="Genomic_DNA"/>
</dbReference>
<protein>
    <recommendedName>
        <fullName evidence="3">F-box domain-containing protein</fullName>
    </recommendedName>
</protein>
<sequence length="410" mass="45353">MSAETTARLFDAVPQEIVDEIIEHLHDDPHTLACCALVCISWTAASQRALFRVCELDIAAEDFQDKWSWLVDGPNAEAVRGYVRDLIIKPAEDDLDALPVVRLDNIAKITDAFPALRALTLEKVKVPGSHDLYAVRRSLERLTLSKVWVFATAHSFFEAVLRMYDIRELHISTICFSDAPSPEDTRTTPDNISGVETLVVRSAAFTGCIVDFFSQAPLRKLDVAYSTEVDIKALSSLLTGREISLEDMSVGLAKSIARMQFRPDEDVFPAMLRQCESLGTLTLRVTLGKPWDAGMRSLRALAQMVSGVSADLRALTIVVAVDNSANFETAFSHAFEAGLKDHLTGLDGIFIAKPELRTIRWLWSGARSRDGSIGEVIAALHKRLTRLVRAQFPTLHKKGILCFGEDNATK</sequence>
<comment type="caution">
    <text evidence="1">The sequence shown here is derived from an EMBL/GenBank/DDBJ whole genome shotgun (WGS) entry which is preliminary data.</text>
</comment>
<dbReference type="SUPFAM" id="SSF81383">
    <property type="entry name" value="F-box domain"/>
    <property type="match status" value="1"/>
</dbReference>
<evidence type="ECO:0008006" key="3">
    <source>
        <dbReference type="Google" id="ProtNLM"/>
    </source>
</evidence>
<dbReference type="AlphaFoldDB" id="A0A9P3GKI9"/>
<reference evidence="1 2" key="1">
    <citation type="submission" date="2021-08" db="EMBL/GenBank/DDBJ databases">
        <title>Draft Genome Sequence of Phanerochaete sordida strain YK-624.</title>
        <authorList>
            <person name="Mori T."/>
            <person name="Dohra H."/>
            <person name="Suzuki T."/>
            <person name="Kawagishi H."/>
            <person name="Hirai H."/>
        </authorList>
    </citation>
    <scope>NUCLEOTIDE SEQUENCE [LARGE SCALE GENOMIC DNA]</scope>
    <source>
        <strain evidence="1 2">YK-624</strain>
    </source>
</reference>
<proteinExistence type="predicted"/>
<accession>A0A9P3GKI9</accession>
<dbReference type="Proteomes" id="UP000703269">
    <property type="component" value="Unassembled WGS sequence"/>
</dbReference>
<dbReference type="InterPro" id="IPR036047">
    <property type="entry name" value="F-box-like_dom_sf"/>
</dbReference>
<evidence type="ECO:0000313" key="1">
    <source>
        <dbReference type="EMBL" id="GJE97578.1"/>
    </source>
</evidence>